<evidence type="ECO:0000313" key="5">
    <source>
        <dbReference type="EMBL" id="KAL2784316.1"/>
    </source>
</evidence>
<reference evidence="5 6" key="1">
    <citation type="submission" date="2024-07" db="EMBL/GenBank/DDBJ databases">
        <title>Section-level genome sequencing and comparative genomics of Aspergillus sections Usti and Cavernicolus.</title>
        <authorList>
            <consortium name="Lawrence Berkeley National Laboratory"/>
            <person name="Nybo J.L."/>
            <person name="Vesth T.C."/>
            <person name="Theobald S."/>
            <person name="Frisvad J.C."/>
            <person name="Larsen T.O."/>
            <person name="Kjaerboelling I."/>
            <person name="Rothschild-Mancinelli K."/>
            <person name="Lyhne E.K."/>
            <person name="Kogle M.E."/>
            <person name="Barry K."/>
            <person name="Clum A."/>
            <person name="Na H."/>
            <person name="Ledsgaard L."/>
            <person name="Lin J."/>
            <person name="Lipzen A."/>
            <person name="Kuo A."/>
            <person name="Riley R."/>
            <person name="Mondo S."/>
            <person name="Labutti K."/>
            <person name="Haridas S."/>
            <person name="Pangalinan J."/>
            <person name="Salamov A.A."/>
            <person name="Simmons B.A."/>
            <person name="Magnuson J.K."/>
            <person name="Chen J."/>
            <person name="Drula E."/>
            <person name="Henrissat B."/>
            <person name="Wiebenga A."/>
            <person name="Lubbers R.J."/>
            <person name="Gomes A.C."/>
            <person name="Makela M.R."/>
            <person name="Stajich J."/>
            <person name="Grigoriev I.V."/>
            <person name="Mortensen U.H."/>
            <person name="De Vries R.P."/>
            <person name="Baker S.E."/>
            <person name="Andersen M.R."/>
        </authorList>
    </citation>
    <scope>NUCLEOTIDE SEQUENCE [LARGE SCALE GENOMIC DNA]</scope>
    <source>
        <strain evidence="5 6">CBS 209.92</strain>
    </source>
</reference>
<keyword evidence="1" id="KW-0677">Repeat</keyword>
<dbReference type="SUPFAM" id="SSF48403">
    <property type="entry name" value="Ankyrin repeat"/>
    <property type="match status" value="1"/>
</dbReference>
<organism evidence="5 6">
    <name type="scientific">Aspergillus keveii</name>
    <dbReference type="NCBI Taxonomy" id="714993"/>
    <lineage>
        <taxon>Eukaryota</taxon>
        <taxon>Fungi</taxon>
        <taxon>Dikarya</taxon>
        <taxon>Ascomycota</taxon>
        <taxon>Pezizomycotina</taxon>
        <taxon>Eurotiomycetes</taxon>
        <taxon>Eurotiomycetidae</taxon>
        <taxon>Eurotiales</taxon>
        <taxon>Aspergillaceae</taxon>
        <taxon>Aspergillus</taxon>
        <taxon>Aspergillus subgen. Nidulantes</taxon>
    </lineage>
</organism>
<accession>A0ABR4FM20</accession>
<evidence type="ECO:0000256" key="1">
    <source>
        <dbReference type="ARBA" id="ARBA00022737"/>
    </source>
</evidence>
<keyword evidence="2 3" id="KW-0040">ANK repeat</keyword>
<dbReference type="SMART" id="SM00248">
    <property type="entry name" value="ANK"/>
    <property type="match status" value="8"/>
</dbReference>
<feature type="repeat" description="ANK" evidence="3">
    <location>
        <begin position="495"/>
        <end position="527"/>
    </location>
</feature>
<protein>
    <submittedName>
        <fullName evidence="5">Ankyrin repeat-containing domain protein</fullName>
    </submittedName>
</protein>
<dbReference type="Gene3D" id="1.25.40.20">
    <property type="entry name" value="Ankyrin repeat-containing domain"/>
    <property type="match status" value="3"/>
</dbReference>
<feature type="repeat" description="ANK" evidence="3">
    <location>
        <begin position="258"/>
        <end position="290"/>
    </location>
</feature>
<keyword evidence="6" id="KW-1185">Reference proteome</keyword>
<evidence type="ECO:0000256" key="3">
    <source>
        <dbReference type="PROSITE-ProRule" id="PRU00023"/>
    </source>
</evidence>
<feature type="repeat" description="ANK" evidence="3">
    <location>
        <begin position="462"/>
        <end position="494"/>
    </location>
</feature>
<evidence type="ECO:0000313" key="6">
    <source>
        <dbReference type="Proteomes" id="UP001610563"/>
    </source>
</evidence>
<sequence length="535" mass="58798">MASLSDKLTEADIDIALEGMKRSSDGLRQAYDNVLSRIENNPLGIRQLAQKVLLWVVHAKRLLRPDELRHALAISPESHALDAKRLHSVDDILTCCAGLVVLDRTSNYVRLVHHTTQEYFHFFGWNFFGGREETTCLASHCLTYLTYNTPADHLDHGLDIISNLSRDLPFLSYAALHWADHFRDQEPNQHVTLQFLNDLHKTTRSFQVLWSIRRMQWMFPGHKFPKAVHGIHLVCYLGLTSLVAQLLKSVPADMIAGEGRRPLSYAAEQGHLEAARVLIEHGAVLDVCDSQGYPALSYAAAYGHASLVELLIKHGASLSSEQPYVPAPLFLAISSNHEQATKVLLEHGAGTIVKGTLGELQVCNVSLLDAAFHGRVLLAEFLLNNGAEPEFKDGEGRTALSYAAHYGHIAFVELLIDRGAQIDLGNRYSRTPLSYAAENGHEAIIHVLLGYGAVPDGNYPACRQTPLEYAIKAGHQSVAQLLIQAGANIHAENRDGHTPLLQAASSGLDCIIELLISKGASVSHIDIWGLGALSY</sequence>
<dbReference type="Proteomes" id="UP001610563">
    <property type="component" value="Unassembled WGS sequence"/>
</dbReference>
<feature type="repeat" description="ANK" evidence="3">
    <location>
        <begin position="291"/>
        <end position="323"/>
    </location>
</feature>
<name>A0ABR4FM20_9EURO</name>
<evidence type="ECO:0000259" key="4">
    <source>
        <dbReference type="Pfam" id="PF22939"/>
    </source>
</evidence>
<proteinExistence type="predicted"/>
<comment type="caution">
    <text evidence="5">The sequence shown here is derived from an EMBL/GenBank/DDBJ whole genome shotgun (WGS) entry which is preliminary data.</text>
</comment>
<gene>
    <name evidence="5" type="ORF">BJX66DRAFT_344134</name>
</gene>
<dbReference type="PANTHER" id="PTHR24198:SF165">
    <property type="entry name" value="ANKYRIN REPEAT-CONTAINING PROTEIN-RELATED"/>
    <property type="match status" value="1"/>
</dbReference>
<dbReference type="EMBL" id="JBFTWV010000184">
    <property type="protein sequence ID" value="KAL2784316.1"/>
    <property type="molecule type" value="Genomic_DNA"/>
</dbReference>
<evidence type="ECO:0000256" key="2">
    <source>
        <dbReference type="ARBA" id="ARBA00023043"/>
    </source>
</evidence>
<dbReference type="InterPro" id="IPR036770">
    <property type="entry name" value="Ankyrin_rpt-contain_sf"/>
</dbReference>
<dbReference type="PROSITE" id="PS50297">
    <property type="entry name" value="ANK_REP_REGION"/>
    <property type="match status" value="6"/>
</dbReference>
<feature type="domain" description="GPI inositol-deacylase winged helix" evidence="4">
    <location>
        <begin position="45"/>
        <end position="120"/>
    </location>
</feature>
<dbReference type="PRINTS" id="PR01415">
    <property type="entry name" value="ANKYRIN"/>
</dbReference>
<dbReference type="InterPro" id="IPR002110">
    <property type="entry name" value="Ankyrin_rpt"/>
</dbReference>
<feature type="repeat" description="ANK" evidence="3">
    <location>
        <begin position="395"/>
        <end position="427"/>
    </location>
</feature>
<dbReference type="PROSITE" id="PS50088">
    <property type="entry name" value="ANK_REPEAT"/>
    <property type="match status" value="6"/>
</dbReference>
<dbReference type="Pfam" id="PF12796">
    <property type="entry name" value="Ank_2"/>
    <property type="match status" value="3"/>
</dbReference>
<feature type="repeat" description="ANK" evidence="3">
    <location>
        <begin position="428"/>
        <end position="453"/>
    </location>
</feature>
<dbReference type="InterPro" id="IPR054471">
    <property type="entry name" value="GPIID_WHD"/>
</dbReference>
<dbReference type="Pfam" id="PF22939">
    <property type="entry name" value="WHD_GPIID"/>
    <property type="match status" value="1"/>
</dbReference>
<dbReference type="PANTHER" id="PTHR24198">
    <property type="entry name" value="ANKYRIN REPEAT AND PROTEIN KINASE DOMAIN-CONTAINING PROTEIN"/>
    <property type="match status" value="1"/>
</dbReference>